<dbReference type="Gene3D" id="1.20.1270.50">
    <property type="entry name" value="Glycoside hydrolase family 38, central domain"/>
    <property type="match status" value="1"/>
</dbReference>
<dbReference type="SUPFAM" id="SSF88688">
    <property type="entry name" value="Families 57/38 glycoside transferase middle domain"/>
    <property type="match status" value="1"/>
</dbReference>
<proteinExistence type="inferred from homology"/>
<dbReference type="InterPro" id="IPR011682">
    <property type="entry name" value="Glyco_hydro_38_C"/>
</dbReference>
<evidence type="ECO:0000256" key="3">
    <source>
        <dbReference type="ARBA" id="ARBA00022801"/>
    </source>
</evidence>
<organism evidence="6 7">
    <name type="scientific">Lactobacillus nasalidis</name>
    <dbReference type="NCBI Taxonomy" id="2797258"/>
    <lineage>
        <taxon>Bacteria</taxon>
        <taxon>Bacillati</taxon>
        <taxon>Bacillota</taxon>
        <taxon>Bacilli</taxon>
        <taxon>Lactobacillales</taxon>
        <taxon>Lactobacillaceae</taxon>
        <taxon>Lactobacillus</taxon>
    </lineage>
</organism>
<dbReference type="Pfam" id="PF09261">
    <property type="entry name" value="Alpha-mann_mid"/>
    <property type="match status" value="1"/>
</dbReference>
<dbReference type="InterPro" id="IPR015341">
    <property type="entry name" value="Glyco_hydro_38_cen"/>
</dbReference>
<sequence length="881" mass="101364">MVPHTHWDREWFFTSSRAKVYLLKDVQDVLTRLEEDPRFSCFVLDGQASLIVDYLKWRPQDEERVRKLVSQKKLIIGPWYTQTDQFLPSGENIIRNLTYGMRICEKLGGYQKVAYVPDSFGQESSMPQIYREAGLENAVLWRGFSNQEAPKSEFIWQGEDGSRVKVYRMACGYFIGGLIDENNLDKIMQENSFPEVEKEATTNQILFPQGSDMAPIRFNLPDLIEKLNELHTKYCFKISSLEDYISAVNQEKTRFSIIDGEHDSGRDMRVHKSNYSSRADLKQFNTFLQNYLTNVVEPLCSLGTRFGLEYPQAEIESMWEKIFENSAHDSMANCVSDSVNNDILHRYKEVKDIATSIVELTLREISVRVKNDGHDLTLTVFNTLTVSRTGIIRRKLFIPFKKFEIIDPLGNKVPFTVLSLKDETAEINGATIQLNPGDEIYHPDHVYEADLAIKVENIPPMGYKQFYVHEATTSDEIQKSTDRSVENEFYKIELNFDGSLEITDKESNQIYHRQAILEENGDGGDSYNYSPAHDDNVIYSTDQSFTWHAFKSDLVEQLTISFKFKVPKDLNARKEGKLDTDLPVVLKILLYKGEKLVRFHLDVDNREVSDHRLCIDFDSEIVNKFTVADLQFGAIKRPVEKDKDLANWKLEKNKWQEKPISINTMQSFVAVGNDLFTLALFPQGVREYEAIGKNHSKLRLTLFRTYGMLGKSDLLYRPGRASGDATVETPDAELHKELSFDFALYLAERDFDSAEVAQAAKNYNTPLQIFEYAEFLNGRLLFPFNRVARDLPQSASLLSTRGKLILSTIKKADERPGWVIRLYNGGFTAVEDSLLFKQLVKHAELVDLRDECKENLAVEENRVFLPKLEHAKFVSVYIEFA</sequence>
<evidence type="ECO:0000313" key="6">
    <source>
        <dbReference type="EMBL" id="GHW02141.1"/>
    </source>
</evidence>
<dbReference type="CDD" id="cd10815">
    <property type="entry name" value="GH38N_AMII_EcMngB_like"/>
    <property type="match status" value="1"/>
</dbReference>
<protein>
    <submittedName>
        <fullName evidence="6">Alpha-mannosidase</fullName>
    </submittedName>
</protein>
<keyword evidence="7" id="KW-1185">Reference proteome</keyword>
<dbReference type="InterPro" id="IPR000602">
    <property type="entry name" value="Glyco_hydro_38_N"/>
</dbReference>
<accession>A0ABQ3W6P3</accession>
<dbReference type="Gene3D" id="3.20.110.10">
    <property type="entry name" value="Glycoside hydrolase 38, N terminal domain"/>
    <property type="match status" value="1"/>
</dbReference>
<dbReference type="Pfam" id="PF07748">
    <property type="entry name" value="Glyco_hydro_38C"/>
    <property type="match status" value="1"/>
</dbReference>
<dbReference type="PANTHER" id="PTHR46017:SF2">
    <property type="entry name" value="MANNOSYLGLYCERATE HYDROLASE"/>
    <property type="match status" value="1"/>
</dbReference>
<evidence type="ECO:0000256" key="4">
    <source>
        <dbReference type="ARBA" id="ARBA00023295"/>
    </source>
</evidence>
<keyword evidence="4" id="KW-0326">Glycosidase</keyword>
<dbReference type="SMART" id="SM00872">
    <property type="entry name" value="Alpha-mann_mid"/>
    <property type="match status" value="1"/>
</dbReference>
<reference evidence="7" key="1">
    <citation type="submission" date="2021-01" db="EMBL/GenBank/DDBJ databases">
        <title>Draft genome sequence of Nasalis larvatus strain YZ03.</title>
        <authorList>
            <person name="Suzuki-Hashido N."/>
            <person name="Tsuchida S."/>
            <person name="Hayakawa T."/>
        </authorList>
    </citation>
    <scope>NUCLEOTIDE SEQUENCE [LARGE SCALE GENOMIC DNA]</scope>
    <source>
        <strain evidence="7">YZ03</strain>
    </source>
</reference>
<dbReference type="SUPFAM" id="SSF88713">
    <property type="entry name" value="Glycoside hydrolase/deacetylase"/>
    <property type="match status" value="1"/>
</dbReference>
<gene>
    <name evidence="6" type="ORF">lacNasYZ03_18280</name>
</gene>
<evidence type="ECO:0000259" key="5">
    <source>
        <dbReference type="SMART" id="SM00872"/>
    </source>
</evidence>
<keyword evidence="2" id="KW-0479">Metal-binding</keyword>
<evidence type="ECO:0000256" key="2">
    <source>
        <dbReference type="ARBA" id="ARBA00022723"/>
    </source>
</evidence>
<dbReference type="PANTHER" id="PTHR46017">
    <property type="entry name" value="ALPHA-MANNOSIDASE 2C1"/>
    <property type="match status" value="1"/>
</dbReference>
<dbReference type="InterPro" id="IPR027291">
    <property type="entry name" value="Glyco_hydro_38_N_sf"/>
</dbReference>
<dbReference type="InterPro" id="IPR037094">
    <property type="entry name" value="Glyco_hydro_38_cen_sf"/>
</dbReference>
<dbReference type="SUPFAM" id="SSF74650">
    <property type="entry name" value="Galactose mutarotase-like"/>
    <property type="match status" value="1"/>
</dbReference>
<dbReference type="Pfam" id="PF01074">
    <property type="entry name" value="Glyco_hydro_38N"/>
    <property type="match status" value="1"/>
</dbReference>
<dbReference type="InterPro" id="IPR011013">
    <property type="entry name" value="Gal_mutarotase_sf_dom"/>
</dbReference>
<dbReference type="Proteomes" id="UP000616547">
    <property type="component" value="Unassembled WGS sequence"/>
</dbReference>
<dbReference type="Gene3D" id="2.70.98.30">
    <property type="entry name" value="Golgi alpha-mannosidase II, domain 4"/>
    <property type="match status" value="1"/>
</dbReference>
<comment type="similarity">
    <text evidence="1">Belongs to the glycosyl hydrolase 38 family.</text>
</comment>
<evidence type="ECO:0000313" key="7">
    <source>
        <dbReference type="Proteomes" id="UP000616547"/>
    </source>
</evidence>
<evidence type="ECO:0000256" key="1">
    <source>
        <dbReference type="ARBA" id="ARBA00009792"/>
    </source>
</evidence>
<name>A0ABQ3W6P3_9LACO</name>
<dbReference type="InterPro" id="IPR011330">
    <property type="entry name" value="Glyco_hydro/deAcase_b/a-brl"/>
</dbReference>
<dbReference type="InterPro" id="IPR028995">
    <property type="entry name" value="Glyco_hydro_57/38_cen_sf"/>
</dbReference>
<keyword evidence="3" id="KW-0378">Hydrolase</keyword>
<feature type="domain" description="Glycoside hydrolase family 38 central" evidence="5">
    <location>
        <begin position="269"/>
        <end position="347"/>
    </location>
</feature>
<dbReference type="EMBL" id="BOCI01000495">
    <property type="protein sequence ID" value="GHW02141.1"/>
    <property type="molecule type" value="Genomic_DNA"/>
</dbReference>
<comment type="caution">
    <text evidence="6">The sequence shown here is derived from an EMBL/GenBank/DDBJ whole genome shotgun (WGS) entry which is preliminary data.</text>
</comment>